<reference evidence="2 3" key="1">
    <citation type="submission" date="2020-08" db="EMBL/GenBank/DDBJ databases">
        <title>Adhaeribacter dokdonensis sp. nov., isolated from the rhizosphere of Elymus tsukushiensis, a plant native to the Dokdo Islands, Republic of Korea.</title>
        <authorList>
            <person name="Ghim S.Y."/>
        </authorList>
    </citation>
    <scope>NUCLEOTIDE SEQUENCE [LARGE SCALE GENOMIC DNA]</scope>
    <source>
        <strain evidence="2 3">KUDC8001</strain>
    </source>
</reference>
<organism evidence="2 3">
    <name type="scientific">Adhaeribacter radiodurans</name>
    <dbReference type="NCBI Taxonomy" id="2745197"/>
    <lineage>
        <taxon>Bacteria</taxon>
        <taxon>Pseudomonadati</taxon>
        <taxon>Bacteroidota</taxon>
        <taxon>Cytophagia</taxon>
        <taxon>Cytophagales</taxon>
        <taxon>Hymenobacteraceae</taxon>
        <taxon>Adhaeribacter</taxon>
    </lineage>
</organism>
<evidence type="ECO:0000313" key="3">
    <source>
        <dbReference type="Proteomes" id="UP000514509"/>
    </source>
</evidence>
<dbReference type="Proteomes" id="UP000514509">
    <property type="component" value="Chromosome"/>
</dbReference>
<dbReference type="InterPro" id="IPR013024">
    <property type="entry name" value="GGCT-like"/>
</dbReference>
<keyword evidence="2" id="KW-0808">Transferase</keyword>
<dbReference type="Gene3D" id="3.10.490.10">
    <property type="entry name" value="Gamma-glutamyl cyclotransferase-like"/>
    <property type="match status" value="1"/>
</dbReference>
<gene>
    <name evidence="2" type="ORF">HUW48_15535</name>
</gene>
<dbReference type="EMBL" id="CP055153">
    <property type="protein sequence ID" value="QMU31579.1"/>
    <property type="molecule type" value="Genomic_DNA"/>
</dbReference>
<protein>
    <submittedName>
        <fullName evidence="2">Gamma-glutamylcyclotransferase</fullName>
    </submittedName>
</protein>
<dbReference type="CDD" id="cd06661">
    <property type="entry name" value="GGCT_like"/>
    <property type="match status" value="1"/>
</dbReference>
<dbReference type="InterPro" id="IPR009288">
    <property type="entry name" value="AIG2-like_dom"/>
</dbReference>
<name>A0A7L7LGQ4_9BACT</name>
<dbReference type="SUPFAM" id="SSF110857">
    <property type="entry name" value="Gamma-glutamyl cyclotransferase-like"/>
    <property type="match status" value="1"/>
</dbReference>
<dbReference type="KEGG" id="add:HUW48_15535"/>
<accession>A0A7L7LGQ4</accession>
<evidence type="ECO:0000313" key="2">
    <source>
        <dbReference type="EMBL" id="QMU31579.1"/>
    </source>
</evidence>
<dbReference type="InterPro" id="IPR036568">
    <property type="entry name" value="GGCT-like_sf"/>
</dbReference>
<sequence>MEDLNKKKDIVGNIVNNLDNSGLSEVEKAFIQIYKPENYLIVYGTLAPGASNHSVVKHIQGKWEEGVVRGKLEKLGWGAEMGFYGFKHTTREEQEIIKAYVLCSDELVNNWYNLDAFEGNEYRRILARYELDNGETGVGYIYAVNEEKL</sequence>
<dbReference type="Pfam" id="PF06094">
    <property type="entry name" value="GGACT"/>
    <property type="match status" value="1"/>
</dbReference>
<feature type="domain" description="Gamma-glutamylcyclotransferase AIG2-like" evidence="1">
    <location>
        <begin position="40"/>
        <end position="146"/>
    </location>
</feature>
<dbReference type="AlphaFoldDB" id="A0A7L7LGQ4"/>
<proteinExistence type="predicted"/>
<dbReference type="GO" id="GO:0016740">
    <property type="term" value="F:transferase activity"/>
    <property type="evidence" value="ECO:0007669"/>
    <property type="project" value="UniProtKB-KW"/>
</dbReference>
<keyword evidence="3" id="KW-1185">Reference proteome</keyword>
<evidence type="ECO:0000259" key="1">
    <source>
        <dbReference type="Pfam" id="PF06094"/>
    </source>
</evidence>